<reference evidence="1 2" key="1">
    <citation type="submission" date="2015-03" db="EMBL/GenBank/DDBJ databases">
        <authorList>
            <consortium name="Pathogen Informatics"/>
        </authorList>
    </citation>
    <scope>NUCLEOTIDE SEQUENCE [LARGE SCALE GENOMIC DNA]</scope>
    <source>
        <strain evidence="1 2">A1104</strain>
    </source>
</reference>
<evidence type="ECO:0000313" key="1">
    <source>
        <dbReference type="EMBL" id="CNU41971.1"/>
    </source>
</evidence>
<name>A0A655D211_SALET</name>
<gene>
    <name evidence="1" type="ORF">ERS008198_02723</name>
</gene>
<protein>
    <submittedName>
        <fullName evidence="1">Uncharacterized protein</fullName>
    </submittedName>
</protein>
<dbReference type="Proteomes" id="UP000041314">
    <property type="component" value="Unassembled WGS sequence"/>
</dbReference>
<proteinExistence type="predicted"/>
<organism evidence="1 2">
    <name type="scientific">Salmonella enterica subsp. enterica serovar Bovismorbificans</name>
    <dbReference type="NCBI Taxonomy" id="58097"/>
    <lineage>
        <taxon>Bacteria</taxon>
        <taxon>Pseudomonadati</taxon>
        <taxon>Pseudomonadota</taxon>
        <taxon>Gammaproteobacteria</taxon>
        <taxon>Enterobacterales</taxon>
        <taxon>Enterobacteriaceae</taxon>
        <taxon>Salmonella</taxon>
    </lineage>
</organism>
<sequence>MHGHLALNEVKLILFFKRKVTNARNAVAREQFLQGCGIKFDFAGGRFEAKLFAIGVVTVRRDSAGVTRRKLTNGFWFA</sequence>
<accession>A0A655D211</accession>
<dbReference type="AlphaFoldDB" id="A0A655D211"/>
<evidence type="ECO:0000313" key="2">
    <source>
        <dbReference type="Proteomes" id="UP000041314"/>
    </source>
</evidence>
<dbReference type="EMBL" id="CQPA01000022">
    <property type="protein sequence ID" value="CNU41971.1"/>
    <property type="molecule type" value="Genomic_DNA"/>
</dbReference>